<dbReference type="EMBL" id="PFAZ01000001">
    <property type="protein sequence ID" value="PIR89516.1"/>
    <property type="molecule type" value="Genomic_DNA"/>
</dbReference>
<dbReference type="InterPro" id="IPR048846">
    <property type="entry name" value="PaaX-like_central"/>
</dbReference>
<dbReference type="AlphaFoldDB" id="A0A2H0UV31"/>
<evidence type="ECO:0000313" key="3">
    <source>
        <dbReference type="Proteomes" id="UP000231157"/>
    </source>
</evidence>
<dbReference type="Pfam" id="PF20803">
    <property type="entry name" value="PaaX_M"/>
    <property type="match status" value="1"/>
</dbReference>
<feature type="domain" description="Transcriptional repressor PaaX-like central Cas2-like" evidence="1">
    <location>
        <begin position="124"/>
        <end position="189"/>
    </location>
</feature>
<comment type="caution">
    <text evidence="2">The sequence shown here is derived from an EMBL/GenBank/DDBJ whole genome shotgun (WGS) entry which is preliminary data.</text>
</comment>
<dbReference type="Proteomes" id="UP000231157">
    <property type="component" value="Unassembled WGS sequence"/>
</dbReference>
<protein>
    <recommendedName>
        <fullName evidence="1">Transcriptional repressor PaaX-like central Cas2-like domain-containing protein</fullName>
    </recommendedName>
</protein>
<evidence type="ECO:0000259" key="1">
    <source>
        <dbReference type="Pfam" id="PF20803"/>
    </source>
</evidence>
<organism evidence="2 3">
    <name type="scientific">Candidatus Harrisonbacteria bacterium CG10_big_fil_rev_8_21_14_0_10_40_38</name>
    <dbReference type="NCBI Taxonomy" id="1974583"/>
    <lineage>
        <taxon>Bacteria</taxon>
        <taxon>Candidatus Harrisoniibacteriota</taxon>
    </lineage>
</organism>
<gene>
    <name evidence="2" type="ORF">COU07_01285</name>
</gene>
<accession>A0A2H0UV31</accession>
<reference evidence="3" key="1">
    <citation type="submission" date="2017-09" db="EMBL/GenBank/DDBJ databases">
        <title>Depth-based differentiation of microbial function through sediment-hosted aquifers and enrichment of novel symbionts in the deep terrestrial subsurface.</title>
        <authorList>
            <person name="Probst A.J."/>
            <person name="Ladd B."/>
            <person name="Jarett J.K."/>
            <person name="Geller-Mcgrath D.E."/>
            <person name="Sieber C.M.K."/>
            <person name="Emerson J.B."/>
            <person name="Anantharaman K."/>
            <person name="Thomas B.C."/>
            <person name="Malmstrom R."/>
            <person name="Stieglmeier M."/>
            <person name="Klingl A."/>
            <person name="Woyke T."/>
            <person name="Ryan C.M."/>
            <person name="Banfield J.F."/>
        </authorList>
    </citation>
    <scope>NUCLEOTIDE SEQUENCE [LARGE SCALE GENOMIC DNA]</scope>
</reference>
<evidence type="ECO:0000313" key="2">
    <source>
        <dbReference type="EMBL" id="PIR89516.1"/>
    </source>
</evidence>
<sequence length="194" mass="21954">MGFKCFDDFTGNINFLMQKTKFTKQDAILAALVSLSSTVHDIGNALRFSKDFSKKNFSEHLKNEISDDSFYSILSRLKKQGLIEKSSRGWNVTKLGRHKSAAAIRFSSYADFAKSKNGIVPNTIIIFDIPEQERVKRNTLREDLKALGFNQLQKSVWMGWSPLPAAFVSHIKSLGIVKFVHLFTIQKSGTLMDE</sequence>
<name>A0A2H0UV31_9BACT</name>
<dbReference type="Gene3D" id="3.30.70.2650">
    <property type="match status" value="1"/>
</dbReference>
<proteinExistence type="predicted"/>